<dbReference type="AlphaFoldDB" id="A0A419ETM6"/>
<dbReference type="CDD" id="cd15482">
    <property type="entry name" value="Sialidase_non-viral"/>
    <property type="match status" value="1"/>
</dbReference>
<proteinExistence type="predicted"/>
<dbReference type="InterPro" id="IPR036278">
    <property type="entry name" value="Sialidase_sf"/>
</dbReference>
<sequence length="378" mass="42935">MLTAVIIVVIALVIAAAPILYWRYRSPSDIHISERLRLEVWTAVPPDAHHSNTDLFKFGDQYILAHATSPWHFASRKCRLVIRSSRDGRDWKVLAEIMVPGQDVRDPKLALIQGKLFLYFLSNANKFQPEPTGTSYCVSSDAKNWSAPQELSSMKGWLIWRPKTHDGVTFYAPAYWWEHGRTMLFKTTDGVNWSEVGPIYSGEKNDETAISFRPDGTMVLTGRLEVDPNFWGYHPEGHTLIGVSSHPYTKWSFARSHETRLDGPYLFQIGERTYACGRRHVGGKAHMGSVWETKRTSLYLVLPDQLVFLSDLPSSGDTSYAGVVVDRDDVLISYYTSPPNRDYIWLMGMLSKSSIEMARFKVSALEELADEKLAHVQD</sequence>
<evidence type="ECO:0000313" key="2">
    <source>
        <dbReference type="Proteomes" id="UP000285961"/>
    </source>
</evidence>
<dbReference type="Proteomes" id="UP000285961">
    <property type="component" value="Unassembled WGS sequence"/>
</dbReference>
<dbReference type="EMBL" id="QZKI01000106">
    <property type="protein sequence ID" value="RJP67327.1"/>
    <property type="molecule type" value="Genomic_DNA"/>
</dbReference>
<protein>
    <submittedName>
        <fullName evidence="1">Exo-alpha-sialidase</fullName>
    </submittedName>
</protein>
<dbReference type="Gene3D" id="2.120.10.10">
    <property type="match status" value="1"/>
</dbReference>
<organism evidence="1 2">
    <name type="scientific">Candidatus Abyssobacteria bacterium SURF_17</name>
    <dbReference type="NCBI Taxonomy" id="2093361"/>
    <lineage>
        <taxon>Bacteria</taxon>
        <taxon>Pseudomonadati</taxon>
        <taxon>Candidatus Hydrogenedentota</taxon>
        <taxon>Candidatus Abyssobacteria</taxon>
    </lineage>
</organism>
<name>A0A419ETM6_9BACT</name>
<dbReference type="SUPFAM" id="SSF50939">
    <property type="entry name" value="Sialidases"/>
    <property type="match status" value="1"/>
</dbReference>
<accession>A0A419ETM6</accession>
<gene>
    <name evidence="1" type="ORF">C4532_14915</name>
</gene>
<reference evidence="1 2" key="1">
    <citation type="journal article" date="2017" name="ISME J.">
        <title>Energy and carbon metabolisms in a deep terrestrial subsurface fluid microbial community.</title>
        <authorList>
            <person name="Momper L."/>
            <person name="Jungbluth S.P."/>
            <person name="Lee M.D."/>
            <person name="Amend J.P."/>
        </authorList>
    </citation>
    <scope>NUCLEOTIDE SEQUENCE [LARGE SCALE GENOMIC DNA]</scope>
    <source>
        <strain evidence="1">SURF_17</strain>
    </source>
</reference>
<evidence type="ECO:0000313" key="1">
    <source>
        <dbReference type="EMBL" id="RJP67327.1"/>
    </source>
</evidence>
<comment type="caution">
    <text evidence="1">The sequence shown here is derived from an EMBL/GenBank/DDBJ whole genome shotgun (WGS) entry which is preliminary data.</text>
</comment>